<dbReference type="GO" id="GO:0009279">
    <property type="term" value="C:cell outer membrane"/>
    <property type="evidence" value="ECO:0007669"/>
    <property type="project" value="UniProtKB-SubCell"/>
</dbReference>
<feature type="region of interest" description="Disordered" evidence="8">
    <location>
        <begin position="190"/>
        <end position="216"/>
    </location>
</feature>
<name>A0A495PSP2_9FLAO</name>
<feature type="signal peptide" evidence="9">
    <location>
        <begin position="1"/>
        <end position="19"/>
    </location>
</feature>
<accession>A0A495PSP2</accession>
<dbReference type="NCBIfam" id="TIGR04057">
    <property type="entry name" value="SusC_RagA_signa"/>
    <property type="match status" value="1"/>
</dbReference>
<dbReference type="InterPro" id="IPR037066">
    <property type="entry name" value="Plug_dom_sf"/>
</dbReference>
<dbReference type="SUPFAM" id="SSF49464">
    <property type="entry name" value="Carboxypeptidase regulatory domain-like"/>
    <property type="match status" value="1"/>
</dbReference>
<keyword evidence="9" id="KW-0732">Signal</keyword>
<dbReference type="InterPro" id="IPR036942">
    <property type="entry name" value="Beta-barrel_TonB_sf"/>
</dbReference>
<keyword evidence="5 7" id="KW-0472">Membrane</keyword>
<protein>
    <submittedName>
        <fullName evidence="11">TonB-linked SusC/RagA family outer membrane protein</fullName>
    </submittedName>
</protein>
<dbReference type="SUPFAM" id="SSF56935">
    <property type="entry name" value="Porins"/>
    <property type="match status" value="1"/>
</dbReference>
<evidence type="ECO:0000256" key="9">
    <source>
        <dbReference type="SAM" id="SignalP"/>
    </source>
</evidence>
<dbReference type="PROSITE" id="PS52016">
    <property type="entry name" value="TONB_DEPENDENT_REC_3"/>
    <property type="match status" value="1"/>
</dbReference>
<sequence length="1031" mass="113642">MRKIITRLIILFCSYFSFGQTITGKVTDINGTLLPGVSILVVETNKGTTTNFNGEYSITAQEGNTLKFTFIGMRTQNVTVTNDATLDIVLIDDIEQLNEAVVTAFGIKKEKRSVGYAVQEIGNEELNRNNNTDVLGGLQGKVAGVNINASSGAAGAGSSIVIRGITSLNPNANNQPLFVVDGIPISNEAPTGSLLPSTGSNSPSSSEQFSFTNRGADINPNDIESVSILKGPAATALYGLRAANGVVLITTKKGKSGETKYNFKTSLGFNEVSVVPEIQKKWREGISGGIVSTPNDNAPDGYDYEDGRTFGFWTLGPEYAEGEPIYDNFRDFFRTGLTFNNSFSASGGGESYTYFGSISRLDDKGIVPNTDFDRTSLKLSGSINVTNKFTIEPSISYIKSEGRLPNGGDKSIMSSLSYWTPTFDVNDYLLPNGNEKNYTAGVADNPRYFAEVSYLDSQVNRILANTQFKYEFTDWASVQYQIGIDNYHDSRRRFVPPDIDPGSATQGFIVKEGLNYNEWTSNLFVTLSHEFNEDFSGSLLVGNQISDIETRRLTNRAEGLSPENLGSFDQATNFFIDEGGTERKIVGLFGDLRLDYKNTLYLNITGRNDWSSTLPKQNRSFFYPSFNLSYVLSQTLRDAESLPNFMTYAKLRASYAEVGKDAPAFVGIYYDNPTNFPFGTVDGFSRDSQGASNKLKPERTSALEFGAEFKFFESRLGFDLTYYIQKSKDQILPVPVAQSSGFDTFVLNAGEIENKGFEALVNIVPIKTDNFNWDITLNFSTVDAEVLSLPEGIDEIIFADSGFPGIVSRLEVGGAPGDLFGYIWERDANGNRIIQEDGFPRVLANSPSDRVKVGNALPDWIGSIGSSIKYKGLALSFLLERKEGGDLYDSGQRNGIRNGNLKITEFRDQEVILEGVLEDGSPNNIPVVITEDYYRSSAIYNRASEILVQDASWWRLRNVTLSYDLSKKILDRSFINRATLSFTGTNLWIDTPFRGYDPEGSQFSAGTNAYGFTGLNIPNTRNYLFGINLNF</sequence>
<dbReference type="InterPro" id="IPR039426">
    <property type="entry name" value="TonB-dep_rcpt-like"/>
</dbReference>
<comment type="subcellular location">
    <subcellularLocation>
        <location evidence="1 7">Cell outer membrane</location>
        <topology evidence="1 7">Multi-pass membrane protein</topology>
    </subcellularLocation>
</comment>
<keyword evidence="12" id="KW-1185">Reference proteome</keyword>
<keyword evidence="6 7" id="KW-0998">Cell outer membrane</keyword>
<dbReference type="InterPro" id="IPR023997">
    <property type="entry name" value="TonB-dep_OMP_SusC/RagA_CS"/>
</dbReference>
<organism evidence="11 12">
    <name type="scientific">Gillisia mitskevichiae</name>
    <dbReference type="NCBI Taxonomy" id="270921"/>
    <lineage>
        <taxon>Bacteria</taxon>
        <taxon>Pseudomonadati</taxon>
        <taxon>Bacteroidota</taxon>
        <taxon>Flavobacteriia</taxon>
        <taxon>Flavobacteriales</taxon>
        <taxon>Flavobacteriaceae</taxon>
        <taxon>Gillisia</taxon>
    </lineage>
</organism>
<evidence type="ECO:0000256" key="8">
    <source>
        <dbReference type="SAM" id="MobiDB-lite"/>
    </source>
</evidence>
<dbReference type="Gene3D" id="2.170.130.10">
    <property type="entry name" value="TonB-dependent receptor, plug domain"/>
    <property type="match status" value="1"/>
</dbReference>
<evidence type="ECO:0000256" key="3">
    <source>
        <dbReference type="ARBA" id="ARBA00022452"/>
    </source>
</evidence>
<dbReference type="NCBIfam" id="TIGR04056">
    <property type="entry name" value="OMP_RagA_SusC"/>
    <property type="match status" value="1"/>
</dbReference>
<dbReference type="InterPro" id="IPR008969">
    <property type="entry name" value="CarboxyPept-like_regulatory"/>
</dbReference>
<evidence type="ECO:0000313" key="12">
    <source>
        <dbReference type="Proteomes" id="UP000276282"/>
    </source>
</evidence>
<dbReference type="OrthoDB" id="9768177at2"/>
<evidence type="ECO:0000256" key="2">
    <source>
        <dbReference type="ARBA" id="ARBA00022448"/>
    </source>
</evidence>
<keyword evidence="4 7" id="KW-0812">Transmembrane</keyword>
<dbReference type="Gene3D" id="2.60.40.1120">
    <property type="entry name" value="Carboxypeptidase-like, regulatory domain"/>
    <property type="match status" value="1"/>
</dbReference>
<feature type="domain" description="TonB-dependent receptor plug" evidence="10">
    <location>
        <begin position="111"/>
        <end position="246"/>
    </location>
</feature>
<dbReference type="RefSeq" id="WP_121345723.1">
    <property type="nucleotide sequence ID" value="NZ_RBLG01000002.1"/>
</dbReference>
<keyword evidence="3 7" id="KW-1134">Transmembrane beta strand</keyword>
<dbReference type="Proteomes" id="UP000276282">
    <property type="component" value="Unassembled WGS sequence"/>
</dbReference>
<comment type="similarity">
    <text evidence="7">Belongs to the TonB-dependent receptor family.</text>
</comment>
<evidence type="ECO:0000259" key="10">
    <source>
        <dbReference type="Pfam" id="PF07715"/>
    </source>
</evidence>
<dbReference type="Gene3D" id="2.40.170.20">
    <property type="entry name" value="TonB-dependent receptor, beta-barrel domain"/>
    <property type="match status" value="1"/>
</dbReference>
<dbReference type="InterPro" id="IPR023996">
    <property type="entry name" value="TonB-dep_OMP_SusC/RagA"/>
</dbReference>
<evidence type="ECO:0000256" key="6">
    <source>
        <dbReference type="ARBA" id="ARBA00023237"/>
    </source>
</evidence>
<evidence type="ECO:0000256" key="4">
    <source>
        <dbReference type="ARBA" id="ARBA00022692"/>
    </source>
</evidence>
<reference evidence="11 12" key="1">
    <citation type="submission" date="2018-10" db="EMBL/GenBank/DDBJ databases">
        <title>Genomic Encyclopedia of Archaeal and Bacterial Type Strains, Phase II (KMG-II): from individual species to whole genera.</title>
        <authorList>
            <person name="Goeker M."/>
        </authorList>
    </citation>
    <scope>NUCLEOTIDE SEQUENCE [LARGE SCALE GENOMIC DNA]</scope>
    <source>
        <strain evidence="11 12">DSM 19839</strain>
    </source>
</reference>
<feature type="chain" id="PRO_5019839826" evidence="9">
    <location>
        <begin position="20"/>
        <end position="1031"/>
    </location>
</feature>
<dbReference type="EMBL" id="RBLG01000002">
    <property type="protein sequence ID" value="RKS53644.1"/>
    <property type="molecule type" value="Genomic_DNA"/>
</dbReference>
<proteinExistence type="inferred from homology"/>
<keyword evidence="2 7" id="KW-0813">Transport</keyword>
<dbReference type="Pfam" id="PF13715">
    <property type="entry name" value="CarbopepD_reg_2"/>
    <property type="match status" value="1"/>
</dbReference>
<gene>
    <name evidence="11" type="ORF">BC962_1898</name>
</gene>
<evidence type="ECO:0000256" key="1">
    <source>
        <dbReference type="ARBA" id="ARBA00004571"/>
    </source>
</evidence>
<dbReference type="Pfam" id="PF07715">
    <property type="entry name" value="Plug"/>
    <property type="match status" value="1"/>
</dbReference>
<dbReference type="InterPro" id="IPR012910">
    <property type="entry name" value="Plug_dom"/>
</dbReference>
<evidence type="ECO:0000313" key="11">
    <source>
        <dbReference type="EMBL" id="RKS53644.1"/>
    </source>
</evidence>
<evidence type="ECO:0000256" key="7">
    <source>
        <dbReference type="PROSITE-ProRule" id="PRU01360"/>
    </source>
</evidence>
<dbReference type="AlphaFoldDB" id="A0A495PSP2"/>
<feature type="compositionally biased region" description="Low complexity" evidence="8">
    <location>
        <begin position="191"/>
        <end position="210"/>
    </location>
</feature>
<evidence type="ECO:0000256" key="5">
    <source>
        <dbReference type="ARBA" id="ARBA00023136"/>
    </source>
</evidence>
<comment type="caution">
    <text evidence="11">The sequence shown here is derived from an EMBL/GenBank/DDBJ whole genome shotgun (WGS) entry which is preliminary data.</text>
</comment>